<evidence type="ECO:0000313" key="2">
    <source>
        <dbReference type="Proteomes" id="UP001358324"/>
    </source>
</evidence>
<accession>A0ABU7WD14</accession>
<keyword evidence="2" id="KW-1185">Reference proteome</keyword>
<proteinExistence type="predicted"/>
<comment type="caution">
    <text evidence="1">The sequence shown here is derived from an EMBL/GenBank/DDBJ whole genome shotgun (WGS) entry which is preliminary data.</text>
</comment>
<name>A0ABU7WD14_9GAMM</name>
<dbReference type="EMBL" id="JAZHBM010000001">
    <property type="protein sequence ID" value="MEF3081866.1"/>
    <property type="molecule type" value="Genomic_DNA"/>
</dbReference>
<sequence length="111" mass="11939">MSNPALAAMDAAIHGALRGAGIADEVQYLAPSSEPGAVQRPVRAYVDRDIETIGDMRQVVAGRTEVAFILEPGFDPKQRGTVRLADGLYDLAKPISNDGSISRWMVTRART</sequence>
<evidence type="ECO:0000313" key="1">
    <source>
        <dbReference type="EMBL" id="MEF3081866.1"/>
    </source>
</evidence>
<dbReference type="RefSeq" id="WP_332077580.1">
    <property type="nucleotide sequence ID" value="NZ_JAZHBM010000001.1"/>
</dbReference>
<reference evidence="1 2" key="1">
    <citation type="submission" date="2024-01" db="EMBL/GenBank/DDBJ databases">
        <title>Novel species of the genus Luteimonas isolated from rivers.</title>
        <authorList>
            <person name="Lu H."/>
        </authorList>
    </citation>
    <scope>NUCLEOTIDE SEQUENCE [LARGE SCALE GENOMIC DNA]</scope>
    <source>
        <strain evidence="1 2">SMYT11W</strain>
    </source>
</reference>
<protein>
    <submittedName>
        <fullName evidence="1">Uncharacterized protein</fullName>
    </submittedName>
</protein>
<dbReference type="Proteomes" id="UP001358324">
    <property type="component" value="Unassembled WGS sequence"/>
</dbReference>
<gene>
    <name evidence="1" type="ORF">V3391_06520</name>
</gene>
<organism evidence="1 2">
    <name type="scientific">Luteimonas flava</name>
    <dbReference type="NCBI Taxonomy" id="3115822"/>
    <lineage>
        <taxon>Bacteria</taxon>
        <taxon>Pseudomonadati</taxon>
        <taxon>Pseudomonadota</taxon>
        <taxon>Gammaproteobacteria</taxon>
        <taxon>Lysobacterales</taxon>
        <taxon>Lysobacteraceae</taxon>
        <taxon>Luteimonas</taxon>
    </lineage>
</organism>